<dbReference type="GO" id="GO:0005814">
    <property type="term" value="C:centriole"/>
    <property type="evidence" value="ECO:0007669"/>
    <property type="project" value="TreeGrafter"/>
</dbReference>
<gene>
    <name evidence="3" type="primary">TALPID3</name>
    <name evidence="3" type="ORF">FQA23_0013519</name>
</gene>
<dbReference type="PANTHER" id="PTHR15721">
    <property type="entry name" value="KIAA0586 PROTEIN"/>
    <property type="match status" value="1"/>
</dbReference>
<protein>
    <submittedName>
        <fullName evidence="3">TALPID3 protein</fullName>
    </submittedName>
</protein>
<feature type="coiled-coil region" evidence="1">
    <location>
        <begin position="235"/>
        <end position="265"/>
    </location>
</feature>
<dbReference type="Pfam" id="PF15324">
    <property type="entry name" value="TALPID3"/>
    <property type="match status" value="2"/>
</dbReference>
<feature type="compositionally biased region" description="Low complexity" evidence="2">
    <location>
        <begin position="1518"/>
        <end position="1534"/>
    </location>
</feature>
<feature type="coiled-coil region" evidence="1">
    <location>
        <begin position="502"/>
        <end position="529"/>
    </location>
</feature>
<keyword evidence="1" id="KW-0175">Coiled coil</keyword>
<keyword evidence="4" id="KW-1185">Reference proteome</keyword>
<feature type="region of interest" description="Disordered" evidence="2">
    <location>
        <begin position="1506"/>
        <end position="1534"/>
    </location>
</feature>
<evidence type="ECO:0000256" key="1">
    <source>
        <dbReference type="SAM" id="Coils"/>
    </source>
</evidence>
<evidence type="ECO:0000313" key="3">
    <source>
        <dbReference type="EMBL" id="KAF1662024.1"/>
    </source>
</evidence>
<dbReference type="InterPro" id="IPR029246">
    <property type="entry name" value="TALPID3"/>
</dbReference>
<organism evidence="3 4">
    <name type="scientific">Aptenodytes patagonicus</name>
    <name type="common">King penguin</name>
    <dbReference type="NCBI Taxonomy" id="9234"/>
    <lineage>
        <taxon>Eukaryota</taxon>
        <taxon>Metazoa</taxon>
        <taxon>Chordata</taxon>
        <taxon>Craniata</taxon>
        <taxon>Vertebrata</taxon>
        <taxon>Euteleostomi</taxon>
        <taxon>Archelosauria</taxon>
        <taxon>Archosauria</taxon>
        <taxon>Dinosauria</taxon>
        <taxon>Saurischia</taxon>
        <taxon>Theropoda</taxon>
        <taxon>Coelurosauria</taxon>
        <taxon>Aves</taxon>
        <taxon>Neognathae</taxon>
        <taxon>Neoaves</taxon>
        <taxon>Aequornithes</taxon>
        <taxon>Sphenisciformes</taxon>
        <taxon>Spheniscidae</taxon>
        <taxon>Aptenodytes</taxon>
    </lineage>
</organism>
<feature type="region of interest" description="Disordered" evidence="2">
    <location>
        <begin position="1383"/>
        <end position="1403"/>
    </location>
</feature>
<evidence type="ECO:0000256" key="2">
    <source>
        <dbReference type="SAM" id="MobiDB-lite"/>
    </source>
</evidence>
<dbReference type="PANTHER" id="PTHR15721:SF2">
    <property type="entry name" value="PROTEIN TALPID3"/>
    <property type="match status" value="1"/>
</dbReference>
<dbReference type="Proteomes" id="UP000751161">
    <property type="component" value="Unassembled WGS sequence"/>
</dbReference>
<feature type="compositionally biased region" description="Basic and acidic residues" evidence="2">
    <location>
        <begin position="1182"/>
        <end position="1198"/>
    </location>
</feature>
<name>A0A8J4P8T0_APTPA</name>
<sequence length="1534" mass="167467">MEAESTSSLSQDSLASLTAGDVLIRSTGVHREKPVDAVTGAGGRVKKVTIAVEKLREVVSPCQAAGPASPGDGTPCLPPALLANGAPCGGATRGTPRSAAPVIPSAPKVLATDTRGFDVCFSALLLLKDYPREAAVQEDPSLLLEDSRRPKDDVFISQYATGQKEALRAVLKQKTQNTPVLKEVKVQLLGNASTEKKESVGQDIRSTHREVDSATTIAAATAAAVATTAPLLKVQNELEAKVNSVSALLHKLQETDRQLQRVAEQQTNTKTQHEKPHCHERVSELEKQMNAFMVQRIQHLEKLQEQQMNIQSHLISSAVNTGGLQQIHVPSSSLMTKQSEKPEQRLLTNEVSSCQRGLFPTSGPSAQGEGRLLEHILNSQEMPPRQMEFSEKATLNSNKMSWHSERDRHTALRTDSSPAFESSFQNCSSVEKTVKKADDLLQDLGQLRREMHDMLQEANSWKSDMNDLIKSKKPTVASDLPEHHQLNKPSILQNVKVPKSILRDAERILRGVQNNKKVLEENLEAVIRAKDGDVMYTFINALTTNRDVSEEMRIRKTVDEWIKAISVEIQAEMARNDSEQVKYDQKVPWSKTAQNIKAMKTNKEIKGKTQKIQGCSTKKPLSAAKPLQKQAEDNTSKQRFRTYFSSESLQRKEKRAAGPVNGSAMVQNEDYLCQVYGKPIYQGHRSTLKKAPYLRFNSASPKSKLQRPKVIECIRGTKVRSARTQTSRAQKVVTSPRKQHALYALTQENQYLFSPSRDVPAVCGPLEGHLIPMAIPLGQTQISDVSLQPAGVVIGKPHPVTVTTSLPQVPPKPPVEIKKPNIAVIEMRSEKKDPPQLSVQVLPNVDIDSVSSDSVSVNHVLPGSEPALPPVDAVIQTPEDIHSEEEDTKFPGTNFIDVTDVMQDQEEEGDEIPEFFEPLLELNGQFKVASPKYNGPLFPPVASAPQQSSDVLDELIQRRETIENRLINWVEQEIMAKIISGMYPVQKETVPSVSTSGSEDSETVTPDIVEVAGGGGFQLFINAGVPVDSEMISHFVNEALSETIATMLGNKQAQKAVPTINVLPSTTIMMEPLVPTPLPTPQATPPQTPPSEKELPPVKTPESSLSLTEMSGDVREHEKIKETGIEIPAATSRVGTPVVTPVNTPPKTTTPSPPASEWVSEAAKMESPKPPNPWDDAELPLEEEKPSPLTEEPVRPKAVEMSVANDEEPEALILPSQQSSARPFESLPCNPQVPSPVPTVSSGQSTQESSLTLTETETETADRPISEGEVLFSYGQMLAARAEGGLSLPNLAESLTSTLRDANEMDYDPPSEGQVVRRPDKGYHRDPVLTLLAKLNQAPLAAQEGMYHLEDSDDSVGELSEGQRPRLTRAAERILMGHSVSMDHPTARTSENRPRQGFRSPSPGQLAQIGAEILGDADTSHGPMLLAELESQPVSNPVLQAAQPSCGVTSLSEDLSQEESQGAAQVETVRPRVIHVRRKSEEMQQEGEDAAPRLNPHVSAAKVSVKLPSMNIDKQTQSMSSVCGDSDSSGTDTF</sequence>
<feature type="region of interest" description="Disordered" evidence="2">
    <location>
        <begin position="1302"/>
        <end position="1321"/>
    </location>
</feature>
<comment type="caution">
    <text evidence="3">The sequence shown here is derived from an EMBL/GenBank/DDBJ whole genome shotgun (WGS) entry which is preliminary data.</text>
</comment>
<feature type="region of interest" description="Disordered" evidence="2">
    <location>
        <begin position="605"/>
        <end position="636"/>
    </location>
</feature>
<dbReference type="GO" id="GO:0036064">
    <property type="term" value="C:ciliary basal body"/>
    <property type="evidence" value="ECO:0007669"/>
    <property type="project" value="TreeGrafter"/>
</dbReference>
<feature type="non-terminal residue" evidence="3">
    <location>
        <position position="1"/>
    </location>
</feature>
<feature type="compositionally biased region" description="Low complexity" evidence="2">
    <location>
        <begin position="1238"/>
        <end position="1255"/>
    </location>
</feature>
<feature type="compositionally biased region" description="Basic and acidic residues" evidence="2">
    <location>
        <begin position="1112"/>
        <end position="1124"/>
    </location>
</feature>
<feature type="region of interest" description="Disordered" evidence="2">
    <location>
        <begin position="1074"/>
        <end position="1263"/>
    </location>
</feature>
<accession>A0A8J4P8T0</accession>
<proteinExistence type="predicted"/>
<feature type="region of interest" description="Disordered" evidence="2">
    <location>
        <begin position="1478"/>
        <end position="1497"/>
    </location>
</feature>
<feature type="compositionally biased region" description="Low complexity" evidence="2">
    <location>
        <begin position="1134"/>
        <end position="1150"/>
    </location>
</feature>
<feature type="compositionally biased region" description="Pro residues" evidence="2">
    <location>
        <begin position="1074"/>
        <end position="1089"/>
    </location>
</feature>
<feature type="non-terminal residue" evidence="3">
    <location>
        <position position="1534"/>
    </location>
</feature>
<feature type="coiled-coil region" evidence="1">
    <location>
        <begin position="430"/>
        <end position="464"/>
    </location>
</feature>
<evidence type="ECO:0000313" key="4">
    <source>
        <dbReference type="Proteomes" id="UP000751161"/>
    </source>
</evidence>
<dbReference type="EMBL" id="VULM01008192">
    <property type="protein sequence ID" value="KAF1662024.1"/>
    <property type="molecule type" value="Genomic_DNA"/>
</dbReference>
<dbReference type="GO" id="GO:0007224">
    <property type="term" value="P:smoothened signaling pathway"/>
    <property type="evidence" value="ECO:0007669"/>
    <property type="project" value="InterPro"/>
</dbReference>
<reference evidence="3" key="1">
    <citation type="journal article" date="2019" name="Gigascience">
        <title>High-coverage genomes to elucidate the evolution of penguins.</title>
        <authorList>
            <person name="Pan H."/>
            <person name="Cole T.L."/>
            <person name="Bi X."/>
            <person name="Fang M."/>
            <person name="Zhou C."/>
            <person name="Yang Z."/>
            <person name="Ksepka D.T."/>
            <person name="Hart T."/>
            <person name="Bouzat J.L."/>
            <person name="Argilla L.S."/>
            <person name="Bertelsen M.F."/>
            <person name="Boersma P.D."/>
            <person name="Bost C.A."/>
            <person name="Cherel Y."/>
            <person name="Dann P."/>
            <person name="Fiddaman S.R."/>
            <person name="Howard P."/>
            <person name="Labuschagne K."/>
            <person name="Mattern T."/>
            <person name="Miller G."/>
            <person name="Parker P."/>
            <person name="Phillips R.A."/>
            <person name="Quillfeldt P."/>
            <person name="Ryan P.G."/>
            <person name="Taylor H."/>
            <person name="Thompson D.R."/>
            <person name="Young M.J."/>
            <person name="Ellegaard M.R."/>
            <person name="Gilbert M.T.P."/>
            <person name="Sinding M.S."/>
            <person name="Pacheco G."/>
            <person name="Shepherd L.D."/>
            <person name="Tennyson A.J.D."/>
            <person name="Grosser S."/>
            <person name="Kay E."/>
            <person name="Nupen L.J."/>
            <person name="Ellenberg U."/>
            <person name="Houston D.M."/>
            <person name="Reeve A.H."/>
            <person name="Johnson K."/>
            <person name="Masello J.F."/>
            <person name="Stracke T."/>
            <person name="McKinlay B."/>
            <person name="Borboroglu P.G."/>
            <person name="Zhang D.X."/>
            <person name="Zhang G."/>
        </authorList>
    </citation>
    <scope>NUCLEOTIDE SEQUENCE</scope>
    <source>
        <strain evidence="3">KP FORT 001</strain>
    </source>
</reference>